<accession>A0ACC1KK50</accession>
<name>A0ACC1KK50_9FUNG</name>
<evidence type="ECO:0000313" key="2">
    <source>
        <dbReference type="Proteomes" id="UP001140066"/>
    </source>
</evidence>
<dbReference type="EMBL" id="JANBUK010000212">
    <property type="protein sequence ID" value="KAJ2791045.1"/>
    <property type="molecule type" value="Genomic_DNA"/>
</dbReference>
<reference evidence="1" key="1">
    <citation type="submission" date="2022-07" db="EMBL/GenBank/DDBJ databases">
        <title>Phylogenomic reconstructions and comparative analyses of Kickxellomycotina fungi.</title>
        <authorList>
            <person name="Reynolds N.K."/>
            <person name="Stajich J.E."/>
            <person name="Barry K."/>
            <person name="Grigoriev I.V."/>
            <person name="Crous P."/>
            <person name="Smith M.E."/>
        </authorList>
    </citation>
    <scope>NUCLEOTIDE SEQUENCE</scope>
    <source>
        <strain evidence="1">BCRC 34191</strain>
    </source>
</reference>
<sequence>MSTIGTDNSVAAVEAPSQPSAATTDRDQKPQAEKASSVFEQRLDGQLSALQSMLSSLAAKVEAIEEDAERGHMQPGQQQGAVADAYKDMTQVEHAVGQLEPRLDLLLSKLDSLLEGNDDDNDDIDGDDNDEKQEREPPAV</sequence>
<organism evidence="1 2">
    <name type="scientific">Coemansia linderi</name>
    <dbReference type="NCBI Taxonomy" id="2663919"/>
    <lineage>
        <taxon>Eukaryota</taxon>
        <taxon>Fungi</taxon>
        <taxon>Fungi incertae sedis</taxon>
        <taxon>Zoopagomycota</taxon>
        <taxon>Kickxellomycotina</taxon>
        <taxon>Kickxellomycetes</taxon>
        <taxon>Kickxellales</taxon>
        <taxon>Kickxellaceae</taxon>
        <taxon>Coemansia</taxon>
    </lineage>
</organism>
<keyword evidence="2" id="KW-1185">Reference proteome</keyword>
<dbReference type="Proteomes" id="UP001140066">
    <property type="component" value="Unassembled WGS sequence"/>
</dbReference>
<gene>
    <name evidence="1" type="ORF">GGI18_001410</name>
</gene>
<evidence type="ECO:0000313" key="1">
    <source>
        <dbReference type="EMBL" id="KAJ2791045.1"/>
    </source>
</evidence>
<comment type="caution">
    <text evidence="1">The sequence shown here is derived from an EMBL/GenBank/DDBJ whole genome shotgun (WGS) entry which is preliminary data.</text>
</comment>
<protein>
    <submittedName>
        <fullName evidence="1">Uncharacterized protein</fullName>
    </submittedName>
</protein>
<proteinExistence type="predicted"/>